<dbReference type="AlphaFoldDB" id="A0AAD9J0Q9"/>
<evidence type="ECO:0000313" key="2">
    <source>
        <dbReference type="Proteomes" id="UP001208570"/>
    </source>
</evidence>
<dbReference type="EMBL" id="JAODUP010000811">
    <property type="protein sequence ID" value="KAK2143805.1"/>
    <property type="molecule type" value="Genomic_DNA"/>
</dbReference>
<sequence length="96" mass="11272">MANKYDNTLLESFLSVLRKNDFTTTAEMKNSQYIAIKEQPKRYNLTNEDGTSWRKCQQPELCRFHLHRFNLPEDREEFAGSIQTMHTISISSEALL</sequence>
<organism evidence="1 2">
    <name type="scientific">Paralvinella palmiformis</name>
    <dbReference type="NCBI Taxonomy" id="53620"/>
    <lineage>
        <taxon>Eukaryota</taxon>
        <taxon>Metazoa</taxon>
        <taxon>Spiralia</taxon>
        <taxon>Lophotrochozoa</taxon>
        <taxon>Annelida</taxon>
        <taxon>Polychaeta</taxon>
        <taxon>Sedentaria</taxon>
        <taxon>Canalipalpata</taxon>
        <taxon>Terebellida</taxon>
        <taxon>Terebelliformia</taxon>
        <taxon>Alvinellidae</taxon>
        <taxon>Paralvinella</taxon>
    </lineage>
</organism>
<dbReference type="Proteomes" id="UP001208570">
    <property type="component" value="Unassembled WGS sequence"/>
</dbReference>
<evidence type="ECO:0000313" key="1">
    <source>
        <dbReference type="EMBL" id="KAK2143805.1"/>
    </source>
</evidence>
<keyword evidence="2" id="KW-1185">Reference proteome</keyword>
<accession>A0AAD9J0Q9</accession>
<proteinExistence type="predicted"/>
<protein>
    <submittedName>
        <fullName evidence="1">Uncharacterized protein</fullName>
    </submittedName>
</protein>
<reference evidence="1" key="1">
    <citation type="journal article" date="2023" name="Mol. Biol. Evol.">
        <title>Third-Generation Sequencing Reveals the Adaptive Role of the Epigenome in Three Deep-Sea Polychaetes.</title>
        <authorList>
            <person name="Perez M."/>
            <person name="Aroh O."/>
            <person name="Sun Y."/>
            <person name="Lan Y."/>
            <person name="Juniper S.K."/>
            <person name="Young C.R."/>
            <person name="Angers B."/>
            <person name="Qian P.Y."/>
        </authorList>
    </citation>
    <scope>NUCLEOTIDE SEQUENCE</scope>
    <source>
        <strain evidence="1">P08H-3</strain>
    </source>
</reference>
<name>A0AAD9J0Q9_9ANNE</name>
<gene>
    <name evidence="1" type="ORF">LSH36_811g00019</name>
</gene>
<comment type="caution">
    <text evidence="1">The sequence shown here is derived from an EMBL/GenBank/DDBJ whole genome shotgun (WGS) entry which is preliminary data.</text>
</comment>